<sequence>MGQGQSRMFFVDLVSIGIRLFAVVVSWLLVRRHRDWRLEPLTITVAVLAGSQIPDLFVQDEGVKILVYREMAALAISLLVLASLYFLHRALSAYEKRELEREKQIILYRGLWEALPEPAWRTSSDETPTLINPALKRLVSGASTDREPFEPAKMLAGDASGDSSGEVLPLTPSQPSRRRVYQLGTKAGDRWYRWTEGATFDDAGKLESMLAVGFDSTDEYEVERRRQFIGQAFASLPVPALLTESKAGSCIVEVANSAFAAMVGKSVAEVEGRSLVDLLGAAMANDDLLRIGQAGVESQSLTLQAACRGETYDIAATPLTQVQGRDGLVAWVWHDVTTRVRDLDAARSDIAKLAEELQATREKASRLTEELQESRREVASLTEELEKAREQTNRISAIIDSLPIVVFDVDHHGGQFTPQFVGGRCEGILGVSRDDVLGRAPSWMPGLLPDDGVIDVSTTRETKSRDVRIGNEGRWLRTLAIPRVGRDGSPGWAGAILDFSATKLKALSDQEALEQFQGILGAMPDLLIATDADLAVEKVYGSVEGLVSESLVGHNLAEQLASEAAVIDQACERAGRGSGPVELTLQLRSLGERFFGTRVAALSGGPGSGGFLFALRDVTKWLDYERRLHASERRIGEAERGGRAGTWRLDLQDGRFEWSPGLFTLLERDPEMGPPDWNGFLALTEEPRRSEVEKVRQIAVDQGETYVVEWRHSPSDERHHWIRERGWAERDASGRIVAVNGYLVDVTDTFDSSARLQRSIDFLTELFATTPAPMILIDDEGRIERHSNEWLRLVGEHPDGWVGRDWLEQSSSDRDREEAQMALELLQEQNEASTWTHALLTADVTERTFSWAAAPVLDAAERRRGILVVGHDLTSLQETERSLRRSRDRYQAVLEQAPIPLLLLDVASARCLQLNTSAQRLLGWSQEEAPSRTLFELAVDGDAVAMRESWGGIAHDEVVDVRVSRLDEERQRLLRVVAQRVKGEDWEAALAVVDDVSELRDLQLELARQRDDFEQRIQEILLEWEEKINRERERFQHLLGSLDDALLTTDARHTITLCAGTSDRLFGRTTSELIGAPIEEFLAVLPDEFRGRVDTETRPILISEPLPSRIAVKRSDGTIVPAEVTRTRFQGQDEVVYVYFLRDIRERATRERLELRRRVMESLKVMARGLAGDFGHWLAVIYGYADLASSLVDPKGRLYGYVDRSRIAAAHASEVVSQLLAFSGACEQRTLVIDVGTLVEQLEPQLVDVASPHAELRLHVPTEPALALVDPRDLRIIVTSLVEHATAVVGDLRGVIDLNVTLGDRSESFDTHLRHYVCVSVRESVSTLHEEDADRLFEPFYQSASGDLPRGMQLAVVHGLATASRGRVEAKGLDEGGSAISVYLPRAEEGTPHGDVPDLISQDQQSSRVLLVVTHEALREMLEETLGVLGHSVTHCANARGALARFEQDFTNFDLVVAEQSLADLSGDYILREMKRLNPDLKVLLLAGYGDEVSAEALEELGLETPLHMPVGRREIAEAVARLG</sequence>
<dbReference type="PROSITE" id="PS50110">
    <property type="entry name" value="RESPONSE_REGULATORY"/>
    <property type="match status" value="1"/>
</dbReference>
<dbReference type="InterPro" id="IPR013656">
    <property type="entry name" value="PAS_4"/>
</dbReference>
<evidence type="ECO:0000256" key="3">
    <source>
        <dbReference type="ARBA" id="ARBA00022553"/>
    </source>
</evidence>
<evidence type="ECO:0000256" key="4">
    <source>
        <dbReference type="ARBA" id="ARBA00022679"/>
    </source>
</evidence>
<feature type="transmembrane region" description="Helical" evidence="9">
    <location>
        <begin position="9"/>
        <end position="30"/>
    </location>
</feature>
<comment type="catalytic activity">
    <reaction evidence="1">
        <text>ATP + protein L-histidine = ADP + protein N-phospho-L-histidine.</text>
        <dbReference type="EC" id="2.7.13.3"/>
    </reaction>
</comment>
<dbReference type="NCBIfam" id="TIGR00229">
    <property type="entry name" value="sensory_box"/>
    <property type="match status" value="3"/>
</dbReference>
<feature type="domain" description="PAC" evidence="13">
    <location>
        <begin position="833"/>
        <end position="885"/>
    </location>
</feature>
<evidence type="ECO:0000256" key="5">
    <source>
        <dbReference type="ARBA" id="ARBA00022777"/>
    </source>
</evidence>
<organism evidence="14 15">
    <name type="scientific">Kolteria novifilia</name>
    <dbReference type="NCBI Taxonomy" id="2527975"/>
    <lineage>
        <taxon>Bacteria</taxon>
        <taxon>Pseudomonadati</taxon>
        <taxon>Planctomycetota</taxon>
        <taxon>Planctomycetia</taxon>
        <taxon>Kolteriales</taxon>
        <taxon>Kolteriaceae</taxon>
        <taxon>Kolteria</taxon>
    </lineage>
</organism>
<dbReference type="PANTHER" id="PTHR43304">
    <property type="entry name" value="PHYTOCHROME-LIKE PROTEIN CPH1"/>
    <property type="match status" value="1"/>
</dbReference>
<dbReference type="InterPro" id="IPR013767">
    <property type="entry name" value="PAS_fold"/>
</dbReference>
<dbReference type="Gene3D" id="3.30.450.20">
    <property type="entry name" value="PAS domain"/>
    <property type="match status" value="7"/>
</dbReference>
<evidence type="ECO:0000256" key="6">
    <source>
        <dbReference type="PROSITE-ProRule" id="PRU00169"/>
    </source>
</evidence>
<keyword evidence="4" id="KW-0808">Transferase</keyword>
<comment type="caution">
    <text evidence="6">Lacks conserved residue(s) required for the propagation of feature annotation.</text>
</comment>
<keyword evidence="9" id="KW-1133">Transmembrane helix</keyword>
<dbReference type="Gene3D" id="3.40.50.2300">
    <property type="match status" value="1"/>
</dbReference>
<name>A0A518B3U9_9BACT</name>
<feature type="coiled-coil region" evidence="7">
    <location>
        <begin position="343"/>
        <end position="398"/>
    </location>
</feature>
<dbReference type="GO" id="GO:0004673">
    <property type="term" value="F:protein histidine kinase activity"/>
    <property type="evidence" value="ECO:0007669"/>
    <property type="project" value="UniProtKB-EC"/>
</dbReference>
<dbReference type="GO" id="GO:0006355">
    <property type="term" value="P:regulation of DNA-templated transcription"/>
    <property type="evidence" value="ECO:0007669"/>
    <property type="project" value="InterPro"/>
</dbReference>
<feature type="domain" description="Histidine kinase" evidence="10">
    <location>
        <begin position="1169"/>
        <end position="1388"/>
    </location>
</feature>
<evidence type="ECO:0000259" key="10">
    <source>
        <dbReference type="PROSITE" id="PS50109"/>
    </source>
</evidence>
<dbReference type="PROSITE" id="PS50109">
    <property type="entry name" value="HIS_KIN"/>
    <property type="match status" value="1"/>
</dbReference>
<keyword evidence="7" id="KW-0175">Coiled coil</keyword>
<evidence type="ECO:0000256" key="8">
    <source>
        <dbReference type="SAM" id="MobiDB-lite"/>
    </source>
</evidence>
<evidence type="ECO:0000259" key="12">
    <source>
        <dbReference type="PROSITE" id="PS50112"/>
    </source>
</evidence>
<dbReference type="InterPro" id="IPR001789">
    <property type="entry name" value="Sig_transdc_resp-reg_receiver"/>
</dbReference>
<dbReference type="SUPFAM" id="SSF55785">
    <property type="entry name" value="PYP-like sensor domain (PAS domain)"/>
    <property type="match status" value="6"/>
</dbReference>
<evidence type="ECO:0000256" key="7">
    <source>
        <dbReference type="SAM" id="Coils"/>
    </source>
</evidence>
<dbReference type="SMART" id="SM00091">
    <property type="entry name" value="PAS"/>
    <property type="match status" value="7"/>
</dbReference>
<keyword evidence="15" id="KW-1185">Reference proteome</keyword>
<dbReference type="InterPro" id="IPR052162">
    <property type="entry name" value="Sensor_kinase/Photoreceptor"/>
</dbReference>
<proteinExistence type="predicted"/>
<feature type="coiled-coil region" evidence="7">
    <location>
        <begin position="999"/>
        <end position="1034"/>
    </location>
</feature>
<dbReference type="InterPro" id="IPR011006">
    <property type="entry name" value="CheY-like_superfamily"/>
</dbReference>
<feature type="domain" description="PAS" evidence="12">
    <location>
        <begin position="391"/>
        <end position="439"/>
    </location>
</feature>
<dbReference type="InterPro" id="IPR005467">
    <property type="entry name" value="His_kinase_dom"/>
</dbReference>
<dbReference type="InterPro" id="IPR035965">
    <property type="entry name" value="PAS-like_dom_sf"/>
</dbReference>
<dbReference type="InterPro" id="IPR036890">
    <property type="entry name" value="HATPase_C_sf"/>
</dbReference>
<dbReference type="Gene3D" id="3.30.565.10">
    <property type="entry name" value="Histidine kinase-like ATPase, C-terminal domain"/>
    <property type="match status" value="1"/>
</dbReference>
<feature type="domain" description="PAS" evidence="12">
    <location>
        <begin position="886"/>
        <end position="937"/>
    </location>
</feature>
<evidence type="ECO:0000256" key="9">
    <source>
        <dbReference type="SAM" id="Phobius"/>
    </source>
</evidence>
<dbReference type="EC" id="2.7.13.3" evidence="2"/>
<keyword evidence="9" id="KW-0812">Transmembrane</keyword>
<evidence type="ECO:0000313" key="15">
    <source>
        <dbReference type="Proteomes" id="UP000317093"/>
    </source>
</evidence>
<keyword evidence="5" id="KW-0418">Kinase</keyword>
<feature type="domain" description="Response regulatory" evidence="11">
    <location>
        <begin position="1408"/>
        <end position="1524"/>
    </location>
</feature>
<keyword evidence="3" id="KW-0597">Phosphoprotein</keyword>
<dbReference type="Pfam" id="PF00072">
    <property type="entry name" value="Response_reg"/>
    <property type="match status" value="1"/>
</dbReference>
<dbReference type="Pfam" id="PF08448">
    <property type="entry name" value="PAS_4"/>
    <property type="match status" value="1"/>
</dbReference>
<dbReference type="Proteomes" id="UP000317093">
    <property type="component" value="Chromosome"/>
</dbReference>
<dbReference type="SUPFAM" id="SSF52172">
    <property type="entry name" value="CheY-like"/>
    <property type="match status" value="1"/>
</dbReference>
<dbReference type="Pfam" id="PF13426">
    <property type="entry name" value="PAS_9"/>
    <property type="match status" value="1"/>
</dbReference>
<dbReference type="GO" id="GO:0000160">
    <property type="term" value="P:phosphorelay signal transduction system"/>
    <property type="evidence" value="ECO:0007669"/>
    <property type="project" value="InterPro"/>
</dbReference>
<dbReference type="SMART" id="SM00448">
    <property type="entry name" value="REC"/>
    <property type="match status" value="1"/>
</dbReference>
<dbReference type="PANTHER" id="PTHR43304:SF1">
    <property type="entry name" value="PAC DOMAIN-CONTAINING PROTEIN"/>
    <property type="match status" value="1"/>
</dbReference>
<feature type="domain" description="PAS" evidence="12">
    <location>
        <begin position="1031"/>
        <end position="1075"/>
    </location>
</feature>
<reference evidence="14 15" key="1">
    <citation type="submission" date="2019-02" db="EMBL/GenBank/DDBJ databases">
        <title>Deep-cultivation of Planctomycetes and their phenomic and genomic characterization uncovers novel biology.</title>
        <authorList>
            <person name="Wiegand S."/>
            <person name="Jogler M."/>
            <person name="Boedeker C."/>
            <person name="Pinto D."/>
            <person name="Vollmers J."/>
            <person name="Rivas-Marin E."/>
            <person name="Kohn T."/>
            <person name="Peeters S.H."/>
            <person name="Heuer A."/>
            <person name="Rast P."/>
            <person name="Oberbeckmann S."/>
            <person name="Bunk B."/>
            <person name="Jeske O."/>
            <person name="Meyerdierks A."/>
            <person name="Storesund J.E."/>
            <person name="Kallscheuer N."/>
            <person name="Luecker S."/>
            <person name="Lage O.M."/>
            <person name="Pohl T."/>
            <person name="Merkel B.J."/>
            <person name="Hornburger P."/>
            <person name="Mueller R.-W."/>
            <person name="Bruemmer F."/>
            <person name="Labrenz M."/>
            <person name="Spormann A.M."/>
            <person name="Op den Camp H."/>
            <person name="Overmann J."/>
            <person name="Amann R."/>
            <person name="Jetten M.S.M."/>
            <person name="Mascher T."/>
            <person name="Medema M.H."/>
            <person name="Devos D.P."/>
            <person name="Kaster A.-K."/>
            <person name="Ovreas L."/>
            <person name="Rohde M."/>
            <person name="Galperin M.Y."/>
            <person name="Jogler C."/>
        </authorList>
    </citation>
    <scope>NUCLEOTIDE SEQUENCE [LARGE SCALE GENOMIC DNA]</scope>
    <source>
        <strain evidence="14 15">Pan216</strain>
    </source>
</reference>
<dbReference type="Pfam" id="PF00989">
    <property type="entry name" value="PAS"/>
    <property type="match status" value="2"/>
</dbReference>
<gene>
    <name evidence="14" type="ORF">Pan216_24730</name>
</gene>
<feature type="domain" description="PAS" evidence="12">
    <location>
        <begin position="759"/>
        <end position="830"/>
    </location>
</feature>
<dbReference type="InterPro" id="IPR000014">
    <property type="entry name" value="PAS"/>
</dbReference>
<dbReference type="InterPro" id="IPR000700">
    <property type="entry name" value="PAS-assoc_C"/>
</dbReference>
<dbReference type="CDD" id="cd00130">
    <property type="entry name" value="PAS"/>
    <property type="match status" value="1"/>
</dbReference>
<evidence type="ECO:0000256" key="1">
    <source>
        <dbReference type="ARBA" id="ARBA00000085"/>
    </source>
</evidence>
<evidence type="ECO:0000259" key="13">
    <source>
        <dbReference type="PROSITE" id="PS50113"/>
    </source>
</evidence>
<feature type="transmembrane region" description="Helical" evidence="9">
    <location>
        <begin position="66"/>
        <end position="87"/>
    </location>
</feature>
<feature type="region of interest" description="Disordered" evidence="8">
    <location>
        <begin position="153"/>
        <end position="173"/>
    </location>
</feature>
<keyword evidence="9" id="KW-0472">Membrane</keyword>
<accession>A0A518B3U9</accession>
<dbReference type="KEGG" id="knv:Pan216_24730"/>
<protein>
    <recommendedName>
        <fullName evidence="2">histidine kinase</fullName>
        <ecNumber evidence="2">2.7.13.3</ecNumber>
    </recommendedName>
</protein>
<dbReference type="PROSITE" id="PS50112">
    <property type="entry name" value="PAS"/>
    <property type="match status" value="4"/>
</dbReference>
<dbReference type="SUPFAM" id="SSF55874">
    <property type="entry name" value="ATPase domain of HSP90 chaperone/DNA topoisomerase II/histidine kinase"/>
    <property type="match status" value="1"/>
</dbReference>
<dbReference type="EMBL" id="CP036279">
    <property type="protein sequence ID" value="QDU61612.1"/>
    <property type="molecule type" value="Genomic_DNA"/>
</dbReference>
<dbReference type="PROSITE" id="PS50113">
    <property type="entry name" value="PAC"/>
    <property type="match status" value="1"/>
</dbReference>
<evidence type="ECO:0000313" key="14">
    <source>
        <dbReference type="EMBL" id="QDU61612.1"/>
    </source>
</evidence>
<evidence type="ECO:0000259" key="11">
    <source>
        <dbReference type="PROSITE" id="PS50110"/>
    </source>
</evidence>
<evidence type="ECO:0000256" key="2">
    <source>
        <dbReference type="ARBA" id="ARBA00012438"/>
    </source>
</evidence>